<dbReference type="Pfam" id="PF05958">
    <property type="entry name" value="tRNA_U5-meth_tr"/>
    <property type="match status" value="1"/>
</dbReference>
<feature type="compositionally biased region" description="Polar residues" evidence="8">
    <location>
        <begin position="1"/>
        <end position="11"/>
    </location>
</feature>
<feature type="active site" description="Nucleophile" evidence="6">
    <location>
        <position position="554"/>
    </location>
</feature>
<dbReference type="PROSITE" id="PS01230">
    <property type="entry name" value="TRMA_1"/>
    <property type="match status" value="1"/>
</dbReference>
<evidence type="ECO:0000256" key="6">
    <source>
        <dbReference type="PROSITE-ProRule" id="PRU01024"/>
    </source>
</evidence>
<organism evidence="9 10">
    <name type="scientific">Gryllus longicercus</name>
    <dbReference type="NCBI Taxonomy" id="2509291"/>
    <lineage>
        <taxon>Eukaryota</taxon>
        <taxon>Metazoa</taxon>
        <taxon>Ecdysozoa</taxon>
        <taxon>Arthropoda</taxon>
        <taxon>Hexapoda</taxon>
        <taxon>Insecta</taxon>
        <taxon>Pterygota</taxon>
        <taxon>Neoptera</taxon>
        <taxon>Polyneoptera</taxon>
        <taxon>Orthoptera</taxon>
        <taxon>Ensifera</taxon>
        <taxon>Gryllidea</taxon>
        <taxon>Grylloidea</taxon>
        <taxon>Gryllidae</taxon>
        <taxon>Gryllinae</taxon>
        <taxon>Gryllus</taxon>
    </lineage>
</organism>
<dbReference type="PANTHER" id="PTHR45904:SF2">
    <property type="entry name" value="TRNA (URACIL-5-)-METHYLTRANSFERASE HOMOLOG A"/>
    <property type="match status" value="1"/>
</dbReference>
<keyword evidence="2 6" id="KW-0808">Transferase</keyword>
<evidence type="ECO:0000256" key="5">
    <source>
        <dbReference type="ARBA" id="ARBA00047278"/>
    </source>
</evidence>
<dbReference type="SUPFAM" id="SSF54928">
    <property type="entry name" value="RNA-binding domain, RBD"/>
    <property type="match status" value="1"/>
</dbReference>
<feature type="region of interest" description="Disordered" evidence="8">
    <location>
        <begin position="1"/>
        <end position="23"/>
    </location>
</feature>
<accession>A0AAN9VZQ5</accession>
<feature type="binding site" evidence="6">
    <location>
        <position position="427"/>
    </location>
    <ligand>
        <name>S-adenosyl-L-methionine</name>
        <dbReference type="ChEBI" id="CHEBI:59789"/>
    </ligand>
</feature>
<dbReference type="Gene3D" id="2.40.50.1070">
    <property type="match status" value="1"/>
</dbReference>
<evidence type="ECO:0000256" key="7">
    <source>
        <dbReference type="PROSITE-ProRule" id="PRU10015"/>
    </source>
</evidence>
<dbReference type="InterPro" id="IPR030390">
    <property type="entry name" value="MeTrfase_TrmA_AS"/>
</dbReference>
<evidence type="ECO:0000256" key="4">
    <source>
        <dbReference type="ARBA" id="ARBA00033763"/>
    </source>
</evidence>
<dbReference type="EMBL" id="JAZDUA010000150">
    <property type="protein sequence ID" value="KAK7866298.1"/>
    <property type="molecule type" value="Genomic_DNA"/>
</dbReference>
<dbReference type="InterPro" id="IPR034262">
    <property type="entry name" value="TRMT2A_RRM"/>
</dbReference>
<evidence type="ECO:0000313" key="9">
    <source>
        <dbReference type="EMBL" id="KAK7866298.1"/>
    </source>
</evidence>
<gene>
    <name evidence="9" type="ORF">R5R35_007126</name>
</gene>
<comment type="similarity">
    <text evidence="6">Belongs to the class I-like SAM-binding methyltransferase superfamily. RNA M5U methyltransferase family.</text>
</comment>
<dbReference type="GO" id="GO:0032259">
    <property type="term" value="P:methylation"/>
    <property type="evidence" value="ECO:0007669"/>
    <property type="project" value="UniProtKB-KW"/>
</dbReference>
<keyword evidence="10" id="KW-1185">Reference proteome</keyword>
<dbReference type="Proteomes" id="UP001378592">
    <property type="component" value="Unassembled WGS sequence"/>
</dbReference>
<dbReference type="PROSITE" id="PS51687">
    <property type="entry name" value="SAM_MT_RNA_M5U"/>
    <property type="match status" value="1"/>
</dbReference>
<evidence type="ECO:0000256" key="8">
    <source>
        <dbReference type="SAM" id="MobiDB-lite"/>
    </source>
</evidence>
<keyword evidence="1 6" id="KW-0489">Methyltransferase</keyword>
<dbReference type="PANTHER" id="PTHR45904">
    <property type="entry name" value="TRNA (URACIL-5-)-METHYLTRANSFERASE"/>
    <property type="match status" value="1"/>
</dbReference>
<feature type="compositionally biased region" description="Basic and acidic residues" evidence="8">
    <location>
        <begin position="631"/>
        <end position="650"/>
    </location>
</feature>
<evidence type="ECO:0000256" key="2">
    <source>
        <dbReference type="ARBA" id="ARBA00022679"/>
    </source>
</evidence>
<dbReference type="CDD" id="cd12439">
    <property type="entry name" value="RRM_TRMT2A"/>
    <property type="match status" value="1"/>
</dbReference>
<feature type="compositionally biased region" description="Basic and acidic residues" evidence="8">
    <location>
        <begin position="13"/>
        <end position="23"/>
    </location>
</feature>
<dbReference type="InterPro" id="IPR045850">
    <property type="entry name" value="TRM2_met"/>
</dbReference>
<dbReference type="InterPro" id="IPR010280">
    <property type="entry name" value="U5_MeTrfase_fam"/>
</dbReference>
<proteinExistence type="inferred from homology"/>
<dbReference type="InterPro" id="IPR029063">
    <property type="entry name" value="SAM-dependent_MTases_sf"/>
</dbReference>
<reference evidence="9 10" key="1">
    <citation type="submission" date="2024-03" db="EMBL/GenBank/DDBJ databases">
        <title>The genome assembly and annotation of the cricket Gryllus longicercus Weissman &amp; Gray.</title>
        <authorList>
            <person name="Szrajer S."/>
            <person name="Gray D."/>
            <person name="Ylla G."/>
        </authorList>
    </citation>
    <scope>NUCLEOTIDE SEQUENCE [LARGE SCALE GENOMIC DNA]</scope>
    <source>
        <strain evidence="9">DAG 2021-001</strain>
        <tissue evidence="9">Whole body minus gut</tissue>
    </source>
</reference>
<dbReference type="Gene3D" id="3.30.70.330">
    <property type="match status" value="1"/>
</dbReference>
<evidence type="ECO:0000256" key="1">
    <source>
        <dbReference type="ARBA" id="ARBA00022603"/>
    </source>
</evidence>
<protein>
    <recommendedName>
        <fullName evidence="4">tRNA (uracil(54)-C(5))-methyltransferase</fullName>
        <ecNumber evidence="4">2.1.1.35</ecNumber>
    </recommendedName>
</protein>
<dbReference type="GO" id="GO:0003723">
    <property type="term" value="F:RNA binding"/>
    <property type="evidence" value="ECO:0007669"/>
    <property type="project" value="TreeGrafter"/>
</dbReference>
<feature type="binding site" evidence="6">
    <location>
        <position position="526"/>
    </location>
    <ligand>
        <name>S-adenosyl-L-methionine</name>
        <dbReference type="ChEBI" id="CHEBI:59789"/>
    </ligand>
</feature>
<name>A0AAN9VZQ5_9ORTH</name>
<keyword evidence="3 6" id="KW-0949">S-adenosyl-L-methionine</keyword>
<dbReference type="CDD" id="cd02440">
    <property type="entry name" value="AdoMet_MTases"/>
    <property type="match status" value="1"/>
</dbReference>
<dbReference type="SUPFAM" id="SSF53335">
    <property type="entry name" value="S-adenosyl-L-methionine-dependent methyltransferases"/>
    <property type="match status" value="1"/>
</dbReference>
<comment type="caution">
    <text evidence="9">The sequence shown here is derived from an EMBL/GenBank/DDBJ whole genome shotgun (WGS) entry which is preliminary data.</text>
</comment>
<feature type="binding site" evidence="6">
    <location>
        <position position="477"/>
    </location>
    <ligand>
        <name>S-adenosyl-L-methionine</name>
        <dbReference type="ChEBI" id="CHEBI:59789"/>
    </ligand>
</feature>
<dbReference type="GO" id="GO:0006396">
    <property type="term" value="P:RNA processing"/>
    <property type="evidence" value="ECO:0007669"/>
    <property type="project" value="InterPro"/>
</dbReference>
<dbReference type="EC" id="2.1.1.35" evidence="4"/>
<comment type="catalytic activity">
    <reaction evidence="5">
        <text>uridine(54) in tRNA + S-adenosyl-L-methionine = 5-methyluridine(54) in tRNA + S-adenosyl-L-homocysteine + H(+)</text>
        <dbReference type="Rhea" id="RHEA:42712"/>
        <dbReference type="Rhea" id="RHEA-COMP:10167"/>
        <dbReference type="Rhea" id="RHEA-COMP:10193"/>
        <dbReference type="ChEBI" id="CHEBI:15378"/>
        <dbReference type="ChEBI" id="CHEBI:57856"/>
        <dbReference type="ChEBI" id="CHEBI:59789"/>
        <dbReference type="ChEBI" id="CHEBI:65315"/>
        <dbReference type="ChEBI" id="CHEBI:74447"/>
        <dbReference type="EC" id="2.1.1.35"/>
    </reaction>
    <physiologicalReaction direction="left-to-right" evidence="5">
        <dbReference type="Rhea" id="RHEA:42713"/>
    </physiologicalReaction>
</comment>
<feature type="active site" evidence="7">
    <location>
        <position position="554"/>
    </location>
</feature>
<sequence length="650" mass="72494">MSNSETISQIDMSIEKSDTLQDKDRSSIANLDVEMDEIPHKMKKETELDAASMDNETDDPYAYLNRNDFTSEKFKIEIRGLPKFYGINQLRKLLNEKLQLGCNKVKPLKPGSYWAFVCFRTEEDRTQALKVLNGYKWKGNELTARVAKPCPDPLVMKRKGESQGRTGVSQNKLACVENLPLEKRIKDSVSPLWNLPYKEQLGVKEKAVRGVLLLWAKEIQKLNPQLKSWLNCQREKYDGLPCVLHDIRPSPKLTEYRNKCEFTVGINEETKERTVGFRIGSYMDGSAGVAPVDKLDIVPVRMKEAAKIFEQFVQASPLGVFCPETHEGVWRQLMARLSTSGALMLVIGIHPQNLTPEQLVDLKEKLKEFFANGAGSECKVDSLFLELLPARPSAGNSKTTEHLYGETSIFESVCDLNFRISPEAFFQVNTGAAEVLYNTIAEFAKLTPKTTLLDVCCGTGTIGLCLAKHCGQVIGVEISKQAVEDAKANAARNSITNCEFFAGSAEELLSPIIHRAVHDHVVAVVDPPRAGLHQKAMTVLRNAKNLNHLVYVSCDPKAALNNLVLLTRSVSKSYYRPPFVPVCAVPVDIFPGTNHCELVIYMERFNEDTHCTRESAVGKSSDAKLSNNSAEHSESTKNCSSKEDRESTVE</sequence>
<feature type="region of interest" description="Disordered" evidence="8">
    <location>
        <begin position="613"/>
        <end position="650"/>
    </location>
</feature>
<dbReference type="Gene3D" id="3.40.50.150">
    <property type="entry name" value="Vaccinia Virus protein VP39"/>
    <property type="match status" value="1"/>
</dbReference>
<dbReference type="InterPro" id="IPR035979">
    <property type="entry name" value="RBD_domain_sf"/>
</dbReference>
<dbReference type="AlphaFoldDB" id="A0AAN9VZQ5"/>
<evidence type="ECO:0000313" key="10">
    <source>
        <dbReference type="Proteomes" id="UP001378592"/>
    </source>
</evidence>
<comment type="caution">
    <text evidence="6">Lacks conserved residue(s) required for the propagation of feature annotation.</text>
</comment>
<dbReference type="InterPro" id="IPR012677">
    <property type="entry name" value="Nucleotide-bd_a/b_plait_sf"/>
</dbReference>
<evidence type="ECO:0000256" key="3">
    <source>
        <dbReference type="ARBA" id="ARBA00022691"/>
    </source>
</evidence>
<dbReference type="GO" id="GO:0030697">
    <property type="term" value="F:tRNA (uracil(54)-C5)-methyltransferase activity, S-adenosyl methionine-dependent"/>
    <property type="evidence" value="ECO:0007669"/>
    <property type="project" value="UniProtKB-EC"/>
</dbReference>